<protein>
    <submittedName>
        <fullName evidence="6">Phage integrase family protein</fullName>
    </submittedName>
</protein>
<dbReference type="InterPro" id="IPR010998">
    <property type="entry name" value="Integrase_recombinase_N"/>
</dbReference>
<dbReference type="InterPro" id="IPR050808">
    <property type="entry name" value="Phage_Integrase"/>
</dbReference>
<dbReference type="InterPro" id="IPR025166">
    <property type="entry name" value="Integrase_DNA_bind_dom"/>
</dbReference>
<keyword evidence="4" id="KW-0233">DNA recombination</keyword>
<dbReference type="GO" id="GO:0006310">
    <property type="term" value="P:DNA recombination"/>
    <property type="evidence" value="ECO:0007669"/>
    <property type="project" value="UniProtKB-KW"/>
</dbReference>
<evidence type="ECO:0000256" key="4">
    <source>
        <dbReference type="ARBA" id="ARBA00023172"/>
    </source>
</evidence>
<evidence type="ECO:0000313" key="6">
    <source>
        <dbReference type="EMBL" id="EXI85355.1"/>
    </source>
</evidence>
<gene>
    <name evidence="6" type="ORF">AW11_03478</name>
</gene>
<dbReference type="InterPro" id="IPR011010">
    <property type="entry name" value="DNA_brk_join_enz"/>
</dbReference>
<keyword evidence="7" id="KW-1185">Reference proteome</keyword>
<dbReference type="PANTHER" id="PTHR30629">
    <property type="entry name" value="PROPHAGE INTEGRASE"/>
    <property type="match status" value="1"/>
</dbReference>
<dbReference type="EMBL" id="JEMY01000056">
    <property type="protein sequence ID" value="EXI85355.1"/>
    <property type="molecule type" value="Genomic_DNA"/>
</dbReference>
<dbReference type="InterPro" id="IPR002104">
    <property type="entry name" value="Integrase_catalytic"/>
</dbReference>
<dbReference type="AlphaFoldDB" id="A0A011Q867"/>
<dbReference type="InterPro" id="IPR013762">
    <property type="entry name" value="Integrase-like_cat_sf"/>
</dbReference>
<dbReference type="PANTHER" id="PTHR30629:SF2">
    <property type="entry name" value="PROPHAGE INTEGRASE INTS-RELATED"/>
    <property type="match status" value="1"/>
</dbReference>
<dbReference type="Pfam" id="PF13356">
    <property type="entry name" value="Arm-DNA-bind_3"/>
    <property type="match status" value="1"/>
</dbReference>
<name>A0A011Q867_ACCRE</name>
<dbReference type="PATRIC" id="fig|1454004.3.peg.3577"/>
<comment type="similarity">
    <text evidence="1">Belongs to the 'phage' integrase family.</text>
</comment>
<dbReference type="GO" id="GO:0015074">
    <property type="term" value="P:DNA integration"/>
    <property type="evidence" value="ECO:0007669"/>
    <property type="project" value="UniProtKB-KW"/>
</dbReference>
<keyword evidence="2" id="KW-0229">DNA integration</keyword>
<dbReference type="Gene3D" id="3.30.160.390">
    <property type="entry name" value="Integrase, DNA-binding domain"/>
    <property type="match status" value="1"/>
</dbReference>
<evidence type="ECO:0000259" key="5">
    <source>
        <dbReference type="PROSITE" id="PS51898"/>
    </source>
</evidence>
<dbReference type="Gene3D" id="1.10.150.130">
    <property type="match status" value="1"/>
</dbReference>
<dbReference type="InterPro" id="IPR038488">
    <property type="entry name" value="Integrase_DNA-bd_sf"/>
</dbReference>
<feature type="domain" description="Tyr recombinase" evidence="5">
    <location>
        <begin position="222"/>
        <end position="419"/>
    </location>
</feature>
<dbReference type="eggNOG" id="COG0582">
    <property type="taxonomic scope" value="Bacteria"/>
</dbReference>
<evidence type="ECO:0000256" key="1">
    <source>
        <dbReference type="ARBA" id="ARBA00008857"/>
    </source>
</evidence>
<proteinExistence type="inferred from homology"/>
<sequence>MGFDARAIKLLQPGQHITSAEAPGLRVEAHSDRTTWTYRYRSPLDQRLRQVKIGMWPAVSVHAAFVAWEKLRDQRDSGRDPAAEARSEREQARLAIVEKGAAASPPYTVAQACYDYWQGHVAPTRASKGVTEVKRMFDTMLCDTGNLEASRISRAQAFDLIKRYAETAPVQAGKLRAELGAAWDYAVDSGRLPESCPNWWRLIMRGKIRSKGKQIAGEKVGTAQRVLSADEVGALIRWLPNFSRLIEDALTLYLWTCTRGAEIVGMEGREIHREADGLVWWVIPKARTKSARHENSTDLRVPLFGRALAVAMRRKDRYGDGLLFPTKTRDGKIRAVEQKTIQATVYFRQPYCQTRVDTTRARLPVSRWSPHDLRRTSRTLLAAMGCPDAVGESILGHMLPGVLGVYNKHAYDSERAGWLKRLSDHLEYLAASV</sequence>
<dbReference type="SUPFAM" id="SSF56349">
    <property type="entry name" value="DNA breaking-rejoining enzymes"/>
    <property type="match status" value="1"/>
</dbReference>
<comment type="caution">
    <text evidence="6">The sequence shown here is derived from an EMBL/GenBank/DDBJ whole genome shotgun (WGS) entry which is preliminary data.</text>
</comment>
<reference evidence="6" key="1">
    <citation type="submission" date="2014-02" db="EMBL/GenBank/DDBJ databases">
        <title>Expanding our view of genomic diversity in Candidatus Accumulibacter clades.</title>
        <authorList>
            <person name="Skennerton C.T."/>
            <person name="Barr J.J."/>
            <person name="Slater F.R."/>
            <person name="Bond P.L."/>
            <person name="Tyson G.W."/>
        </authorList>
    </citation>
    <scope>NUCLEOTIDE SEQUENCE [LARGE SCALE GENOMIC DNA]</scope>
</reference>
<keyword evidence="3" id="KW-0238">DNA-binding</keyword>
<dbReference type="GO" id="GO:0003677">
    <property type="term" value="F:DNA binding"/>
    <property type="evidence" value="ECO:0007669"/>
    <property type="project" value="UniProtKB-KW"/>
</dbReference>
<dbReference type="Gene3D" id="1.10.443.10">
    <property type="entry name" value="Intergrase catalytic core"/>
    <property type="match status" value="1"/>
</dbReference>
<accession>A0A011Q867</accession>
<evidence type="ECO:0000313" key="7">
    <source>
        <dbReference type="Proteomes" id="UP000022141"/>
    </source>
</evidence>
<dbReference type="PROSITE" id="PS51898">
    <property type="entry name" value="TYR_RECOMBINASE"/>
    <property type="match status" value="1"/>
</dbReference>
<dbReference type="STRING" id="1454004.AW11_03478"/>
<organism evidence="6 7">
    <name type="scientific">Accumulibacter regalis</name>
    <dbReference type="NCBI Taxonomy" id="522306"/>
    <lineage>
        <taxon>Bacteria</taxon>
        <taxon>Pseudomonadati</taxon>
        <taxon>Pseudomonadota</taxon>
        <taxon>Betaproteobacteria</taxon>
        <taxon>Candidatus Accumulibacter</taxon>
    </lineage>
</organism>
<dbReference type="Proteomes" id="UP000022141">
    <property type="component" value="Unassembled WGS sequence"/>
</dbReference>
<evidence type="ECO:0000256" key="2">
    <source>
        <dbReference type="ARBA" id="ARBA00022908"/>
    </source>
</evidence>
<evidence type="ECO:0000256" key="3">
    <source>
        <dbReference type="ARBA" id="ARBA00023125"/>
    </source>
</evidence>